<feature type="transmembrane region" description="Helical" evidence="1">
    <location>
        <begin position="327"/>
        <end position="354"/>
    </location>
</feature>
<feature type="transmembrane region" description="Helical" evidence="1">
    <location>
        <begin position="295"/>
        <end position="321"/>
    </location>
</feature>
<dbReference type="STRING" id="441103.TRN7648_02255"/>
<proteinExistence type="predicted"/>
<accession>A0A0P1GBY9</accession>
<feature type="transmembrane region" description="Helical" evidence="1">
    <location>
        <begin position="238"/>
        <end position="259"/>
    </location>
</feature>
<protein>
    <submittedName>
        <fullName evidence="2">Putative membrane protein</fullName>
    </submittedName>
</protein>
<reference evidence="2 3" key="1">
    <citation type="submission" date="2015-09" db="EMBL/GenBank/DDBJ databases">
        <authorList>
            <consortium name="Swine Surveillance"/>
        </authorList>
    </citation>
    <scope>NUCLEOTIDE SEQUENCE [LARGE SCALE GENOMIC DNA]</scope>
    <source>
        <strain evidence="2 3">CECT 7648</strain>
    </source>
</reference>
<dbReference type="Proteomes" id="UP000054935">
    <property type="component" value="Unassembled WGS sequence"/>
</dbReference>
<feature type="transmembrane region" description="Helical" evidence="1">
    <location>
        <begin position="114"/>
        <end position="134"/>
    </location>
</feature>
<feature type="transmembrane region" description="Helical" evidence="1">
    <location>
        <begin position="18"/>
        <end position="39"/>
    </location>
</feature>
<dbReference type="OrthoDB" id="7462354at2"/>
<evidence type="ECO:0000256" key="1">
    <source>
        <dbReference type="SAM" id="Phobius"/>
    </source>
</evidence>
<dbReference type="Pfam" id="PF05987">
    <property type="entry name" value="DUF898"/>
    <property type="match status" value="1"/>
</dbReference>
<keyword evidence="1" id="KW-1133">Transmembrane helix</keyword>
<dbReference type="AlphaFoldDB" id="A0A0P1GBY9"/>
<dbReference type="InterPro" id="IPR010295">
    <property type="entry name" value="DUF898"/>
</dbReference>
<evidence type="ECO:0000313" key="2">
    <source>
        <dbReference type="EMBL" id="CUH78956.1"/>
    </source>
</evidence>
<evidence type="ECO:0000313" key="3">
    <source>
        <dbReference type="Proteomes" id="UP000054935"/>
    </source>
</evidence>
<feature type="transmembrane region" description="Helical" evidence="1">
    <location>
        <begin position="69"/>
        <end position="94"/>
    </location>
</feature>
<keyword evidence="1" id="KW-0812">Transmembrane</keyword>
<sequence>METSDHLPVEYRENSGGLFSLAFKTGLLVFITLGIYRFWQKTRIRKFMWSSARAGGDAFEYTGTGLEKFLGFLIAIVVLAVYLGIVQMILFYFGLSVLAVPTGDYPTPAEIARFMAAFYISIVAVLPLLFYAAYRARRYKMARTRWRGIRFGMEKGAWGYAARAIGYGLLSVVTLGILTPLATFKLEKYMADRSYYGDARFEQGGKWTDLFACLKHVLVGVLLVITGIAAGFAGSNVLSMLMVLVGYIWGTIGLIYYRVHSFAYLTRHKILGQEVLFTSDPSAGKVIKISLLGSLAVGLAAAILLGVLALVTNLVAMQLLFASPGMMIGFGLLVIAAYVLILATLEALSLMIIVQPILAHYVSTISVQNAPALNRIHQRATETGIDAEGFADALDIGGAI</sequence>
<feature type="transmembrane region" description="Helical" evidence="1">
    <location>
        <begin position="210"/>
        <end position="232"/>
    </location>
</feature>
<keyword evidence="3" id="KW-1185">Reference proteome</keyword>
<gene>
    <name evidence="2" type="ORF">TRN7648_02255</name>
</gene>
<keyword evidence="1" id="KW-0472">Membrane</keyword>
<dbReference type="RefSeq" id="WP_058247727.1">
    <property type="nucleotide sequence ID" value="NZ_CYSE01000003.1"/>
</dbReference>
<organism evidence="2 3">
    <name type="scientific">Tropicibacter naphthalenivorans</name>
    <dbReference type="NCBI Taxonomy" id="441103"/>
    <lineage>
        <taxon>Bacteria</taxon>
        <taxon>Pseudomonadati</taxon>
        <taxon>Pseudomonadota</taxon>
        <taxon>Alphaproteobacteria</taxon>
        <taxon>Rhodobacterales</taxon>
        <taxon>Roseobacteraceae</taxon>
        <taxon>Tropicibacter</taxon>
    </lineage>
</organism>
<dbReference type="EMBL" id="CYSE01000003">
    <property type="protein sequence ID" value="CUH78956.1"/>
    <property type="molecule type" value="Genomic_DNA"/>
</dbReference>
<name>A0A0P1GBY9_9RHOB</name>